<sequence>MRTGWFKKDHVPCCYPVDVCAPPPHAVDDAAAPPSASHVRVAVRVHVAAARDAAAARDPWSQVSIRHHAF</sequence>
<keyword evidence="2" id="KW-1185">Reference proteome</keyword>
<name>A0A4Z1PC74_9PEZI</name>
<dbReference type="AlphaFoldDB" id="A0A4Z1PC74"/>
<proteinExistence type="predicted"/>
<organism evidence="1 2">
    <name type="scientific">Venturia nashicola</name>
    <dbReference type="NCBI Taxonomy" id="86259"/>
    <lineage>
        <taxon>Eukaryota</taxon>
        <taxon>Fungi</taxon>
        <taxon>Dikarya</taxon>
        <taxon>Ascomycota</taxon>
        <taxon>Pezizomycotina</taxon>
        <taxon>Dothideomycetes</taxon>
        <taxon>Pleosporomycetidae</taxon>
        <taxon>Venturiales</taxon>
        <taxon>Venturiaceae</taxon>
        <taxon>Venturia</taxon>
    </lineage>
</organism>
<protein>
    <submittedName>
        <fullName evidence="1">Uncharacterized protein</fullName>
    </submittedName>
</protein>
<dbReference type="EMBL" id="SNSC02000002">
    <property type="protein sequence ID" value="TID26978.1"/>
    <property type="molecule type" value="Genomic_DNA"/>
</dbReference>
<evidence type="ECO:0000313" key="1">
    <source>
        <dbReference type="EMBL" id="TID26978.1"/>
    </source>
</evidence>
<evidence type="ECO:0000313" key="2">
    <source>
        <dbReference type="Proteomes" id="UP000298493"/>
    </source>
</evidence>
<gene>
    <name evidence="1" type="ORF">E6O75_ATG01471</name>
</gene>
<accession>A0A4Z1PC74</accession>
<dbReference type="Proteomes" id="UP000298493">
    <property type="component" value="Unassembled WGS sequence"/>
</dbReference>
<reference evidence="1 2" key="1">
    <citation type="submission" date="2019-04" db="EMBL/GenBank/DDBJ databases">
        <title>High contiguity whole genome sequence and gene annotation resource for two Venturia nashicola isolates.</title>
        <authorList>
            <person name="Prokchorchik M."/>
            <person name="Won K."/>
            <person name="Lee Y."/>
            <person name="Choi E.D."/>
            <person name="Segonzac C."/>
            <person name="Sohn K.H."/>
        </authorList>
    </citation>
    <scope>NUCLEOTIDE SEQUENCE [LARGE SCALE GENOMIC DNA]</scope>
    <source>
        <strain evidence="1 2">PRI2</strain>
    </source>
</reference>
<comment type="caution">
    <text evidence="1">The sequence shown here is derived from an EMBL/GenBank/DDBJ whole genome shotgun (WGS) entry which is preliminary data.</text>
</comment>